<dbReference type="AlphaFoldDB" id="A0A517P2H0"/>
<dbReference type="RefSeq" id="WP_145421284.1">
    <property type="nucleotide sequence ID" value="NZ_CP036526.1"/>
</dbReference>
<dbReference type="PROSITE" id="PS51257">
    <property type="entry name" value="PROKAR_LIPOPROTEIN"/>
    <property type="match status" value="1"/>
</dbReference>
<name>A0A517P2H0_9BACT</name>
<dbReference type="Proteomes" id="UP000319817">
    <property type="component" value="Chromosome"/>
</dbReference>
<feature type="domain" description="DUF4349" evidence="3">
    <location>
        <begin position="77"/>
        <end position="287"/>
    </location>
</feature>
<dbReference type="EMBL" id="CP036526">
    <property type="protein sequence ID" value="QDT13574.1"/>
    <property type="molecule type" value="Genomic_DNA"/>
</dbReference>
<evidence type="ECO:0000259" key="3">
    <source>
        <dbReference type="Pfam" id="PF14257"/>
    </source>
</evidence>
<keyword evidence="1" id="KW-0175">Coiled coil</keyword>
<feature type="coiled-coil region" evidence="1">
    <location>
        <begin position="156"/>
        <end position="214"/>
    </location>
</feature>
<evidence type="ECO:0000313" key="5">
    <source>
        <dbReference type="Proteomes" id="UP000319817"/>
    </source>
</evidence>
<keyword evidence="2" id="KW-0812">Transmembrane</keyword>
<dbReference type="OrthoDB" id="280626at2"/>
<keyword evidence="2" id="KW-1133">Transmembrane helix</keyword>
<evidence type="ECO:0000256" key="1">
    <source>
        <dbReference type="SAM" id="Coils"/>
    </source>
</evidence>
<dbReference type="InterPro" id="IPR025645">
    <property type="entry name" value="DUF4349"/>
</dbReference>
<protein>
    <recommendedName>
        <fullName evidence="3">DUF4349 domain-containing protein</fullName>
    </recommendedName>
</protein>
<keyword evidence="2" id="KW-0472">Membrane</keyword>
<reference evidence="4 5" key="1">
    <citation type="submission" date="2019-02" db="EMBL/GenBank/DDBJ databases">
        <title>Deep-cultivation of Planctomycetes and their phenomic and genomic characterization uncovers novel biology.</title>
        <authorList>
            <person name="Wiegand S."/>
            <person name="Jogler M."/>
            <person name="Boedeker C."/>
            <person name="Pinto D."/>
            <person name="Vollmers J."/>
            <person name="Rivas-Marin E."/>
            <person name="Kohn T."/>
            <person name="Peeters S.H."/>
            <person name="Heuer A."/>
            <person name="Rast P."/>
            <person name="Oberbeckmann S."/>
            <person name="Bunk B."/>
            <person name="Jeske O."/>
            <person name="Meyerdierks A."/>
            <person name="Storesund J.E."/>
            <person name="Kallscheuer N."/>
            <person name="Luecker S."/>
            <person name="Lage O.M."/>
            <person name="Pohl T."/>
            <person name="Merkel B.J."/>
            <person name="Hornburger P."/>
            <person name="Mueller R.-W."/>
            <person name="Bruemmer F."/>
            <person name="Labrenz M."/>
            <person name="Spormann A.M."/>
            <person name="Op den Camp H."/>
            <person name="Overmann J."/>
            <person name="Amann R."/>
            <person name="Jetten M.S.M."/>
            <person name="Mascher T."/>
            <person name="Medema M.H."/>
            <person name="Devos D.P."/>
            <person name="Kaster A.-K."/>
            <person name="Ovreas L."/>
            <person name="Rohde M."/>
            <person name="Galperin M.Y."/>
            <person name="Jogler C."/>
        </authorList>
    </citation>
    <scope>NUCLEOTIDE SEQUENCE [LARGE SCALE GENOMIC DNA]</scope>
    <source>
        <strain evidence="4 5">K23_9</strain>
    </source>
</reference>
<sequence length="305" mass="34226">MSDFAKGVFLIVCFAVAGCGPHEYQDATASISSDESFATHEFRSSTETAADSAVMAELVTLSESDAPQVRFATAQNRKIIYNTSIGLVVTSYRDFESRLPILVAEFGGYVANNQTNRTFRDQQAGTWTVRVPVDRYTAFLNGVSALGFAEQRNENAQDVTEEFVDIEARIKNKKQLEERVLSILNDRAGKLADILEVERELSRVREAIERMEGRMRYLADRTSLATVTINCREEQEYQPASAPTLAKRISQAWSESIGAMQLAGSNLLVALIALFPWAVLFLIGGWMLLRIGKRWWPWLEIRRAV</sequence>
<feature type="transmembrane region" description="Helical" evidence="2">
    <location>
        <begin position="267"/>
        <end position="289"/>
    </location>
</feature>
<keyword evidence="5" id="KW-1185">Reference proteome</keyword>
<accession>A0A517P2H0</accession>
<evidence type="ECO:0000313" key="4">
    <source>
        <dbReference type="EMBL" id="QDT13574.1"/>
    </source>
</evidence>
<dbReference type="Pfam" id="PF14257">
    <property type="entry name" value="DUF4349"/>
    <property type="match status" value="1"/>
</dbReference>
<organism evidence="4 5">
    <name type="scientific">Stieleria marina</name>
    <dbReference type="NCBI Taxonomy" id="1930275"/>
    <lineage>
        <taxon>Bacteria</taxon>
        <taxon>Pseudomonadati</taxon>
        <taxon>Planctomycetota</taxon>
        <taxon>Planctomycetia</taxon>
        <taxon>Pirellulales</taxon>
        <taxon>Pirellulaceae</taxon>
        <taxon>Stieleria</taxon>
    </lineage>
</organism>
<proteinExistence type="predicted"/>
<gene>
    <name evidence="4" type="ORF">K239x_55940</name>
</gene>
<evidence type="ECO:0000256" key="2">
    <source>
        <dbReference type="SAM" id="Phobius"/>
    </source>
</evidence>